<name>D1A582_THECD</name>
<sequence length="491" mass="50340">MNGKGEGRSAKSPLSGNVRPGDRRAGGVRKDDIALAVVIVLVALAVAAAFGLLGGRRRGTAGARPAEDEAGGPRHGEVGAADSMNDRREERHEEPAEPKGFDDPLGTRVWGSASGSGASAAGGSAAPPWEPGATATASQDAAETSGAASAKPSSHRAPAASPFDGVRSGTGPVLLAVAFALVVAVGVDVINDRQDAKPAKKATAQKAAETSGKVAPRFLVAVRRSGDAAVVRDVQTGEEVGVGVAAPQGQRWHQVASAGDGSYILSAYASGRITFHRLTLTSKGAPQELTQLPGLLVQGVSTARSDMAVSADGKQIAYLAYAPGTSRIEVVSTDGARRKQWTTRLPGRISSLSWAGDTLSFVWTTTRGTAVRRQVRTLDTTAAGGDLRASKPVLVLPAGGTAAVLSRDGRAVVAGVRSPAALTLQEFSVATGKPTKVVWTRKADRAGEISALSRHPESGRLLAAGTRELVYPGPDEEVRGLPAAGYTDVAW</sequence>
<accession>D1A582</accession>
<dbReference type="KEGG" id="tcu:Tcur_4540"/>
<evidence type="ECO:0000256" key="1">
    <source>
        <dbReference type="SAM" id="MobiDB-lite"/>
    </source>
</evidence>
<keyword evidence="2" id="KW-1133">Transmembrane helix</keyword>
<dbReference type="Gene3D" id="2.120.10.30">
    <property type="entry name" value="TolB, C-terminal domain"/>
    <property type="match status" value="1"/>
</dbReference>
<dbReference type="EMBL" id="CP001738">
    <property type="protein sequence ID" value="ACZ00068.1"/>
    <property type="molecule type" value="Genomic_DNA"/>
</dbReference>
<gene>
    <name evidence="3" type="ordered locus">Tcur_4540</name>
</gene>
<evidence type="ECO:0000313" key="3">
    <source>
        <dbReference type="EMBL" id="ACZ00068.1"/>
    </source>
</evidence>
<protein>
    <submittedName>
        <fullName evidence="3">Uncharacterized protein</fullName>
    </submittedName>
</protein>
<keyword evidence="4" id="KW-1185">Reference proteome</keyword>
<organism evidence="3 4">
    <name type="scientific">Thermomonospora curvata (strain ATCC 19995 / DSM 43183 / JCM 3096 / KCTC 9072 / NBRC 15933 / NCIMB 10081 / Henssen B9)</name>
    <dbReference type="NCBI Taxonomy" id="471852"/>
    <lineage>
        <taxon>Bacteria</taxon>
        <taxon>Bacillati</taxon>
        <taxon>Actinomycetota</taxon>
        <taxon>Actinomycetes</taxon>
        <taxon>Streptosporangiales</taxon>
        <taxon>Thermomonosporaceae</taxon>
        <taxon>Thermomonospora</taxon>
    </lineage>
</organism>
<keyword evidence="2" id="KW-0472">Membrane</keyword>
<feature type="compositionally biased region" description="Basic and acidic residues" evidence="1">
    <location>
        <begin position="84"/>
        <end position="102"/>
    </location>
</feature>
<keyword evidence="2" id="KW-0812">Transmembrane</keyword>
<feature type="compositionally biased region" description="Basic and acidic residues" evidence="1">
    <location>
        <begin position="65"/>
        <end position="77"/>
    </location>
</feature>
<feature type="region of interest" description="Disordered" evidence="1">
    <location>
        <begin position="56"/>
        <end position="163"/>
    </location>
</feature>
<dbReference type="HOGENOM" id="CLU_555400_0_0_11"/>
<feature type="transmembrane region" description="Helical" evidence="2">
    <location>
        <begin position="33"/>
        <end position="53"/>
    </location>
</feature>
<reference evidence="3 4" key="1">
    <citation type="journal article" date="2011" name="Stand. Genomic Sci.">
        <title>Complete genome sequence of Thermomonospora curvata type strain (B9).</title>
        <authorList>
            <person name="Chertkov O."/>
            <person name="Sikorski J."/>
            <person name="Nolan M."/>
            <person name="Lapidus A."/>
            <person name="Lucas S."/>
            <person name="Del Rio T.G."/>
            <person name="Tice H."/>
            <person name="Cheng J.F."/>
            <person name="Goodwin L."/>
            <person name="Pitluck S."/>
            <person name="Liolios K."/>
            <person name="Ivanova N."/>
            <person name="Mavromatis K."/>
            <person name="Mikhailova N."/>
            <person name="Ovchinnikova G."/>
            <person name="Pati A."/>
            <person name="Chen A."/>
            <person name="Palaniappan K."/>
            <person name="Djao O.D."/>
            <person name="Land M."/>
            <person name="Hauser L."/>
            <person name="Chang Y.J."/>
            <person name="Jeffries C.D."/>
            <person name="Brettin T."/>
            <person name="Han C."/>
            <person name="Detter J.C."/>
            <person name="Rohde M."/>
            <person name="Goker M."/>
            <person name="Woyke T."/>
            <person name="Bristow J."/>
            <person name="Eisen J.A."/>
            <person name="Markowitz V."/>
            <person name="Hugenholtz P."/>
            <person name="Klenk H.P."/>
            <person name="Kyrpides N.C."/>
        </authorList>
    </citation>
    <scope>NUCLEOTIDE SEQUENCE [LARGE SCALE GENOMIC DNA]</scope>
    <source>
        <strain evidence="4">ATCC 19995 / DSM 43183 / JCM 3096 / KCTC 9072 / NBRC 15933 / NCIMB 10081 / Henssen B9</strain>
    </source>
</reference>
<evidence type="ECO:0000313" key="4">
    <source>
        <dbReference type="Proteomes" id="UP000001918"/>
    </source>
</evidence>
<proteinExistence type="predicted"/>
<feature type="compositionally biased region" description="Low complexity" evidence="1">
    <location>
        <begin position="111"/>
        <end position="126"/>
    </location>
</feature>
<dbReference type="InterPro" id="IPR011042">
    <property type="entry name" value="6-blade_b-propeller_TolB-like"/>
</dbReference>
<dbReference type="STRING" id="471852.Tcur_4540"/>
<evidence type="ECO:0000256" key="2">
    <source>
        <dbReference type="SAM" id="Phobius"/>
    </source>
</evidence>
<dbReference type="SUPFAM" id="SSF82171">
    <property type="entry name" value="DPP6 N-terminal domain-like"/>
    <property type="match status" value="1"/>
</dbReference>
<dbReference type="eggNOG" id="ENOG5031ZWF">
    <property type="taxonomic scope" value="Bacteria"/>
</dbReference>
<feature type="region of interest" description="Disordered" evidence="1">
    <location>
        <begin position="1"/>
        <end position="27"/>
    </location>
</feature>
<dbReference type="AlphaFoldDB" id="D1A582"/>
<dbReference type="Proteomes" id="UP000001918">
    <property type="component" value="Chromosome"/>
</dbReference>